<gene>
    <name evidence="2" type="ORF">LITE_LOCUS26748</name>
</gene>
<dbReference type="AlphaFoldDB" id="A0AAV0M3N7"/>
<protein>
    <submittedName>
        <fullName evidence="2">Uncharacterized protein</fullName>
    </submittedName>
</protein>
<dbReference type="EMBL" id="CAMGYJ010000007">
    <property type="protein sequence ID" value="CAI0441141.1"/>
    <property type="molecule type" value="Genomic_DNA"/>
</dbReference>
<evidence type="ECO:0000313" key="3">
    <source>
        <dbReference type="Proteomes" id="UP001154282"/>
    </source>
</evidence>
<comment type="caution">
    <text evidence="2">The sequence shown here is derived from an EMBL/GenBank/DDBJ whole genome shotgun (WGS) entry which is preliminary data.</text>
</comment>
<evidence type="ECO:0000313" key="2">
    <source>
        <dbReference type="EMBL" id="CAI0441141.1"/>
    </source>
</evidence>
<dbReference type="PANTHER" id="PTHR35751">
    <property type="match status" value="1"/>
</dbReference>
<dbReference type="Proteomes" id="UP001154282">
    <property type="component" value="Unassembled WGS sequence"/>
</dbReference>
<evidence type="ECO:0000256" key="1">
    <source>
        <dbReference type="SAM" id="MobiDB-lite"/>
    </source>
</evidence>
<feature type="compositionally biased region" description="Polar residues" evidence="1">
    <location>
        <begin position="21"/>
        <end position="33"/>
    </location>
</feature>
<proteinExistence type="predicted"/>
<sequence length="81" mass="8363">MAGVAQALKRIPSIKFPQRRPNPSTGSAFKTGEASSAGNVVSNFFSSAKASNSLGGQASLQPKRTPVSKDEIETILLGGCI</sequence>
<name>A0AAV0M3N7_9ROSI</name>
<accession>A0AAV0M3N7</accession>
<keyword evidence="3" id="KW-1185">Reference proteome</keyword>
<organism evidence="2 3">
    <name type="scientific">Linum tenue</name>
    <dbReference type="NCBI Taxonomy" id="586396"/>
    <lineage>
        <taxon>Eukaryota</taxon>
        <taxon>Viridiplantae</taxon>
        <taxon>Streptophyta</taxon>
        <taxon>Embryophyta</taxon>
        <taxon>Tracheophyta</taxon>
        <taxon>Spermatophyta</taxon>
        <taxon>Magnoliopsida</taxon>
        <taxon>eudicotyledons</taxon>
        <taxon>Gunneridae</taxon>
        <taxon>Pentapetalae</taxon>
        <taxon>rosids</taxon>
        <taxon>fabids</taxon>
        <taxon>Malpighiales</taxon>
        <taxon>Linaceae</taxon>
        <taxon>Linum</taxon>
    </lineage>
</organism>
<reference evidence="2" key="1">
    <citation type="submission" date="2022-08" db="EMBL/GenBank/DDBJ databases">
        <authorList>
            <person name="Gutierrez-Valencia J."/>
        </authorList>
    </citation>
    <scope>NUCLEOTIDE SEQUENCE</scope>
</reference>
<feature type="region of interest" description="Disordered" evidence="1">
    <location>
        <begin position="1"/>
        <end position="33"/>
    </location>
</feature>
<dbReference type="PANTHER" id="PTHR35751:SF3">
    <property type="entry name" value="OS06G0530200 PROTEIN"/>
    <property type="match status" value="1"/>
</dbReference>